<dbReference type="InterPro" id="IPR002347">
    <property type="entry name" value="SDR_fam"/>
</dbReference>
<evidence type="ECO:0000256" key="4">
    <source>
        <dbReference type="SAM" id="MobiDB-lite"/>
    </source>
</evidence>
<accession>A0A7C3PE66</accession>
<dbReference type="InterPro" id="IPR036291">
    <property type="entry name" value="NAD(P)-bd_dom_sf"/>
</dbReference>
<dbReference type="AlphaFoldDB" id="A0A7C3PE66"/>
<evidence type="ECO:0000313" key="5">
    <source>
        <dbReference type="EMBL" id="HFM97535.1"/>
    </source>
</evidence>
<evidence type="ECO:0000256" key="3">
    <source>
        <dbReference type="RuleBase" id="RU000363"/>
    </source>
</evidence>
<protein>
    <submittedName>
        <fullName evidence="5">SDR family oxidoreductase</fullName>
    </submittedName>
</protein>
<comment type="caution">
    <text evidence="5">The sequence shown here is derived from an EMBL/GenBank/DDBJ whole genome shotgun (WGS) entry which is preliminary data.</text>
</comment>
<dbReference type="PRINTS" id="PR00080">
    <property type="entry name" value="SDRFAMILY"/>
</dbReference>
<dbReference type="PROSITE" id="PS00061">
    <property type="entry name" value="ADH_SHORT"/>
    <property type="match status" value="1"/>
</dbReference>
<dbReference type="PANTHER" id="PTHR24321:SF8">
    <property type="entry name" value="ESTRADIOL 17-BETA-DEHYDROGENASE 8-RELATED"/>
    <property type="match status" value="1"/>
</dbReference>
<dbReference type="InterPro" id="IPR006311">
    <property type="entry name" value="TAT_signal"/>
</dbReference>
<dbReference type="GO" id="GO:0016491">
    <property type="term" value="F:oxidoreductase activity"/>
    <property type="evidence" value="ECO:0007669"/>
    <property type="project" value="UniProtKB-KW"/>
</dbReference>
<dbReference type="PRINTS" id="PR00081">
    <property type="entry name" value="GDHRDH"/>
</dbReference>
<dbReference type="Gene3D" id="3.40.50.720">
    <property type="entry name" value="NAD(P)-binding Rossmann-like Domain"/>
    <property type="match status" value="1"/>
</dbReference>
<name>A0A7C3PE66_9CYAN</name>
<dbReference type="PANTHER" id="PTHR24321">
    <property type="entry name" value="DEHYDROGENASES, SHORT CHAIN"/>
    <property type="match status" value="1"/>
</dbReference>
<dbReference type="FunFam" id="3.40.50.720:FF:000084">
    <property type="entry name" value="Short-chain dehydrogenase reductase"/>
    <property type="match status" value="1"/>
</dbReference>
<sequence length="365" mass="38116">MEPDLSHLNLESPGVKEVIRWLNRRQFLTLGAGSFLATLALASPHTQAQSGSLPTLLANTNSTSSGENPMVDITPTNPDYFIPNRFQGKTLLVTGAATGIGAATAIRAAREGANVVGVDRKEKELNETIGKIKSAGHKAIAVVGNVVKTEVCDRAVADAVRVFGGLDLAVNAAGVMDGGDPALPLNFNGQRNLLPNSIHEATDEYWEAVIATNTTGVFKSMRSELRQMIQQGCGGAIVNIGSIAGLTGLAGNPAYVASKHGVNGLTRNAALDYAPYGIRINSTNMAATDTPMVARAGEFVKAMKASGQGGSMGGLKTQSILMAADSKQRSSTVWEQAAIILFLLSPDAANLTGCIYATDGGWTNY</sequence>
<dbReference type="Pfam" id="PF00106">
    <property type="entry name" value="adh_short"/>
    <property type="match status" value="1"/>
</dbReference>
<gene>
    <name evidence="5" type="ORF">ENR64_07155</name>
</gene>
<comment type="similarity">
    <text evidence="1 3">Belongs to the short-chain dehydrogenases/reductases (SDR) family.</text>
</comment>
<organism evidence="5">
    <name type="scientific">Oscillatoriales cyanobacterium SpSt-418</name>
    <dbReference type="NCBI Taxonomy" id="2282169"/>
    <lineage>
        <taxon>Bacteria</taxon>
        <taxon>Bacillati</taxon>
        <taxon>Cyanobacteriota</taxon>
        <taxon>Cyanophyceae</taxon>
        <taxon>Oscillatoriophycideae</taxon>
        <taxon>Oscillatoriales</taxon>
    </lineage>
</organism>
<keyword evidence="2" id="KW-0560">Oxidoreductase</keyword>
<dbReference type="InterPro" id="IPR020904">
    <property type="entry name" value="Sc_DH/Rdtase_CS"/>
</dbReference>
<dbReference type="CDD" id="cd05233">
    <property type="entry name" value="SDR_c"/>
    <property type="match status" value="1"/>
</dbReference>
<dbReference type="EMBL" id="DSRU01000088">
    <property type="protein sequence ID" value="HFM97535.1"/>
    <property type="molecule type" value="Genomic_DNA"/>
</dbReference>
<dbReference type="PROSITE" id="PS51318">
    <property type="entry name" value="TAT"/>
    <property type="match status" value="1"/>
</dbReference>
<evidence type="ECO:0000256" key="1">
    <source>
        <dbReference type="ARBA" id="ARBA00006484"/>
    </source>
</evidence>
<proteinExistence type="inferred from homology"/>
<feature type="compositionally biased region" description="Polar residues" evidence="4">
    <location>
        <begin position="49"/>
        <end position="67"/>
    </location>
</feature>
<feature type="region of interest" description="Disordered" evidence="4">
    <location>
        <begin position="49"/>
        <end position="71"/>
    </location>
</feature>
<dbReference type="SUPFAM" id="SSF51735">
    <property type="entry name" value="NAD(P)-binding Rossmann-fold domains"/>
    <property type="match status" value="1"/>
</dbReference>
<evidence type="ECO:0000256" key="2">
    <source>
        <dbReference type="ARBA" id="ARBA00023002"/>
    </source>
</evidence>
<reference evidence="5" key="1">
    <citation type="journal article" date="2020" name="mSystems">
        <title>Genome- and Community-Level Interaction Insights into Carbon Utilization and Element Cycling Functions of Hydrothermarchaeota in Hydrothermal Sediment.</title>
        <authorList>
            <person name="Zhou Z."/>
            <person name="Liu Y."/>
            <person name="Xu W."/>
            <person name="Pan J."/>
            <person name="Luo Z.H."/>
            <person name="Li M."/>
        </authorList>
    </citation>
    <scope>NUCLEOTIDE SEQUENCE [LARGE SCALE GENOMIC DNA]</scope>
    <source>
        <strain evidence="5">SpSt-418</strain>
    </source>
</reference>